<feature type="transmembrane region" description="Helical" evidence="5">
    <location>
        <begin position="61"/>
        <end position="82"/>
    </location>
</feature>
<dbReference type="Gene3D" id="1.20.1720.10">
    <property type="entry name" value="Multidrug resistance protein D"/>
    <property type="match status" value="1"/>
</dbReference>
<dbReference type="InterPro" id="IPR011701">
    <property type="entry name" value="MFS"/>
</dbReference>
<comment type="subcellular location">
    <subcellularLocation>
        <location evidence="1">Membrane</location>
        <topology evidence="1">Multi-pass membrane protein</topology>
    </subcellularLocation>
</comment>
<reference evidence="8" key="1">
    <citation type="journal article" date="2017" name="Nat. Microbiol.">
        <title>Global analysis of biosynthetic gene clusters reveals vast potential of secondary metabolite production in Penicillium species.</title>
        <authorList>
            <person name="Nielsen J.C."/>
            <person name="Grijseels S."/>
            <person name="Prigent S."/>
            <person name="Ji B."/>
            <person name="Dainat J."/>
            <person name="Nielsen K.F."/>
            <person name="Frisvad J.C."/>
            <person name="Workman M."/>
            <person name="Nielsen J."/>
        </authorList>
    </citation>
    <scope>NUCLEOTIDE SEQUENCE [LARGE SCALE GENOMIC DNA]</scope>
    <source>
        <strain evidence="8">IBT 24891</strain>
    </source>
</reference>
<feature type="transmembrane region" description="Helical" evidence="5">
    <location>
        <begin position="322"/>
        <end position="347"/>
    </location>
</feature>
<keyword evidence="3 5" id="KW-1133">Transmembrane helix</keyword>
<dbReference type="InterPro" id="IPR036259">
    <property type="entry name" value="MFS_trans_sf"/>
</dbReference>
<feature type="transmembrane region" description="Helical" evidence="5">
    <location>
        <begin position="289"/>
        <end position="310"/>
    </location>
</feature>
<dbReference type="FunFam" id="1.20.1250.20:FF:000786">
    <property type="entry name" value="MFS multidrug transporter, putative"/>
    <property type="match status" value="1"/>
</dbReference>
<keyword evidence="4 5" id="KW-0472">Membrane</keyword>
<dbReference type="AlphaFoldDB" id="A0A1V6T1B8"/>
<feature type="transmembrane region" description="Helical" evidence="5">
    <location>
        <begin position="482"/>
        <end position="508"/>
    </location>
</feature>
<dbReference type="OrthoDB" id="2351791at2759"/>
<dbReference type="Pfam" id="PF07690">
    <property type="entry name" value="MFS_1"/>
    <property type="match status" value="1"/>
</dbReference>
<comment type="caution">
    <text evidence="7">The sequence shown here is derived from an EMBL/GenBank/DDBJ whole genome shotgun (WGS) entry which is preliminary data.</text>
</comment>
<gene>
    <name evidence="7" type="ORF">PENSTE_c014G05063</name>
</gene>
<evidence type="ECO:0000256" key="1">
    <source>
        <dbReference type="ARBA" id="ARBA00004141"/>
    </source>
</evidence>
<sequence>MGASKPSIDAITAIETSEFHASRRFWAAFGSLLIVILASALDATSLSTALPIISRELGGTAIQAFWAGTSFLLTSTVFQLTFGSLSQIFGRKSLIILSLVLFTVGSIVAAVSHNITTLLIGRSIQGAGGGGILSLTEVVITDLVPLRQRGTYFGYGGAVWALGSVTGPIMGGGLAQAASWRWIFWINLPICGIGFVMIVAFLNLKPVPGSLIAKILRVDWVGAMLLTASSTSLLLALSWGNVMYPWSSWRTIVPLILGVFGIFILVVYEAKIPHEPIVRLSIFKEKTALVTYLGTCIHGVVLWCLLYYLPLYYECVKGYSPIISGVSVFPETFTVAPASIVVGILVSKWGRFRWAIWTGWTLSTLGMGLMYLLGPNTSIPGWVFLNLIPGLGLGMLYNSQGYASQAAAEEKDSAHAATMYTFSRSFGQSIGVAVGGAIFQSRFEINLRSYPQLAAEATKLSQEASSLVEIVKSMQPSSPRRIMIVAAYANSLKVVWATMTGLAFFALLTSLFTRRLNVDRLLGSEQQLQEKKESDDSGSA</sequence>
<organism evidence="7 8">
    <name type="scientific">Penicillium steckii</name>
    <dbReference type="NCBI Taxonomy" id="303698"/>
    <lineage>
        <taxon>Eukaryota</taxon>
        <taxon>Fungi</taxon>
        <taxon>Dikarya</taxon>
        <taxon>Ascomycota</taxon>
        <taxon>Pezizomycotina</taxon>
        <taxon>Eurotiomycetes</taxon>
        <taxon>Eurotiomycetidae</taxon>
        <taxon>Eurotiales</taxon>
        <taxon>Aspergillaceae</taxon>
        <taxon>Penicillium</taxon>
    </lineage>
</organism>
<dbReference type="PANTHER" id="PTHR23501:SF59">
    <property type="entry name" value="MAJOR FACILITATOR SUPERFAMILY (MFS) PROFILE DOMAIN-CONTAINING PROTEIN-RELATED"/>
    <property type="match status" value="1"/>
</dbReference>
<dbReference type="InterPro" id="IPR020846">
    <property type="entry name" value="MFS_dom"/>
</dbReference>
<dbReference type="SUPFAM" id="SSF103473">
    <property type="entry name" value="MFS general substrate transporter"/>
    <property type="match status" value="1"/>
</dbReference>
<accession>A0A1V6T1B8</accession>
<feature type="domain" description="Major facilitator superfamily (MFS) profile" evidence="6">
    <location>
        <begin position="28"/>
        <end position="518"/>
    </location>
</feature>
<evidence type="ECO:0000256" key="2">
    <source>
        <dbReference type="ARBA" id="ARBA00022692"/>
    </source>
</evidence>
<feature type="transmembrane region" description="Helical" evidence="5">
    <location>
        <begin position="182"/>
        <end position="204"/>
    </location>
</feature>
<proteinExistence type="predicted"/>
<dbReference type="Gene3D" id="1.20.1250.20">
    <property type="entry name" value="MFS general substrate transporter like domains"/>
    <property type="match status" value="1"/>
</dbReference>
<keyword evidence="2 5" id="KW-0812">Transmembrane</keyword>
<dbReference type="PANTHER" id="PTHR23501">
    <property type="entry name" value="MAJOR FACILITATOR SUPERFAMILY"/>
    <property type="match status" value="1"/>
</dbReference>
<feature type="transmembrane region" description="Helical" evidence="5">
    <location>
        <begin position="94"/>
        <end position="113"/>
    </location>
</feature>
<evidence type="ECO:0000313" key="7">
    <source>
        <dbReference type="EMBL" id="OQE19976.1"/>
    </source>
</evidence>
<feature type="transmembrane region" description="Helical" evidence="5">
    <location>
        <begin position="379"/>
        <end position="397"/>
    </location>
</feature>
<dbReference type="GO" id="GO:0005886">
    <property type="term" value="C:plasma membrane"/>
    <property type="evidence" value="ECO:0007669"/>
    <property type="project" value="TreeGrafter"/>
</dbReference>
<name>A0A1V6T1B8_9EURO</name>
<dbReference type="PRINTS" id="PR01036">
    <property type="entry name" value="TCRTETB"/>
</dbReference>
<dbReference type="Proteomes" id="UP000191285">
    <property type="component" value="Unassembled WGS sequence"/>
</dbReference>
<dbReference type="EMBL" id="MLKD01000014">
    <property type="protein sequence ID" value="OQE19976.1"/>
    <property type="molecule type" value="Genomic_DNA"/>
</dbReference>
<feature type="transmembrane region" description="Helical" evidence="5">
    <location>
        <begin position="251"/>
        <end position="268"/>
    </location>
</feature>
<feature type="transmembrane region" description="Helical" evidence="5">
    <location>
        <begin position="354"/>
        <end position="373"/>
    </location>
</feature>
<evidence type="ECO:0000256" key="5">
    <source>
        <dbReference type="SAM" id="Phobius"/>
    </source>
</evidence>
<evidence type="ECO:0000256" key="3">
    <source>
        <dbReference type="ARBA" id="ARBA00022989"/>
    </source>
</evidence>
<dbReference type="PROSITE" id="PS50850">
    <property type="entry name" value="MFS"/>
    <property type="match status" value="1"/>
</dbReference>
<protein>
    <recommendedName>
        <fullName evidence="6">Major facilitator superfamily (MFS) profile domain-containing protein</fullName>
    </recommendedName>
</protein>
<evidence type="ECO:0000313" key="8">
    <source>
        <dbReference type="Proteomes" id="UP000191285"/>
    </source>
</evidence>
<evidence type="ECO:0000259" key="6">
    <source>
        <dbReference type="PROSITE" id="PS50850"/>
    </source>
</evidence>
<evidence type="ECO:0000256" key="4">
    <source>
        <dbReference type="ARBA" id="ARBA00023136"/>
    </source>
</evidence>
<keyword evidence="8" id="KW-1185">Reference proteome</keyword>
<feature type="transmembrane region" description="Helical" evidence="5">
    <location>
        <begin position="152"/>
        <end position="170"/>
    </location>
</feature>
<dbReference type="GO" id="GO:0022857">
    <property type="term" value="F:transmembrane transporter activity"/>
    <property type="evidence" value="ECO:0007669"/>
    <property type="project" value="InterPro"/>
</dbReference>